<evidence type="ECO:0000313" key="8">
    <source>
        <dbReference type="EMBL" id="VXD23734.1"/>
    </source>
</evidence>
<reference evidence="8" key="1">
    <citation type="submission" date="2019-10" db="EMBL/GenBank/DDBJ databases">
        <authorList>
            <consortium name="Genoscope - CEA"/>
            <person name="William W."/>
        </authorList>
    </citation>
    <scope>NUCLEOTIDE SEQUENCE [LARGE SCALE GENOMIC DNA]</scope>
    <source>
        <strain evidence="8">BBR_PRJEB10994</strain>
    </source>
</reference>
<organism evidence="8 9">
    <name type="scientific">Planktothrix paucivesiculata PCC 9631</name>
    <dbReference type="NCBI Taxonomy" id="671071"/>
    <lineage>
        <taxon>Bacteria</taxon>
        <taxon>Bacillati</taxon>
        <taxon>Cyanobacteriota</taxon>
        <taxon>Cyanophyceae</taxon>
        <taxon>Oscillatoriophycideae</taxon>
        <taxon>Oscillatoriales</taxon>
        <taxon>Microcoleaceae</taxon>
        <taxon>Planktothrix</taxon>
    </lineage>
</organism>
<dbReference type="RefSeq" id="WP_083621464.1">
    <property type="nucleotide sequence ID" value="NZ_LR735018.1"/>
</dbReference>
<evidence type="ECO:0000256" key="3">
    <source>
        <dbReference type="ARBA" id="ARBA00022989"/>
    </source>
</evidence>
<evidence type="ECO:0000256" key="1">
    <source>
        <dbReference type="ARBA" id="ARBA00022475"/>
    </source>
</evidence>
<feature type="coiled-coil region" evidence="5">
    <location>
        <begin position="39"/>
        <end position="73"/>
    </location>
</feature>
<gene>
    <name evidence="8" type="ORF">PL9631_760012</name>
</gene>
<keyword evidence="4 6" id="KW-0472">Membrane</keyword>
<keyword evidence="2 6" id="KW-0812">Transmembrane</keyword>
<comment type="caution">
    <text evidence="8">The sequence shown here is derived from an EMBL/GenBank/DDBJ whole genome shotgun (WGS) entry which is preliminary data.</text>
</comment>
<keyword evidence="5" id="KW-0175">Coiled coil</keyword>
<dbReference type="Proteomes" id="UP000182190">
    <property type="component" value="Unassembled WGS sequence"/>
</dbReference>
<dbReference type="InterPro" id="IPR010445">
    <property type="entry name" value="LapA_dom"/>
</dbReference>
<feature type="transmembrane region" description="Helical" evidence="6">
    <location>
        <begin position="13"/>
        <end position="31"/>
    </location>
</feature>
<evidence type="ECO:0000256" key="2">
    <source>
        <dbReference type="ARBA" id="ARBA00022692"/>
    </source>
</evidence>
<evidence type="ECO:0000256" key="4">
    <source>
        <dbReference type="ARBA" id="ARBA00023136"/>
    </source>
</evidence>
<evidence type="ECO:0000256" key="5">
    <source>
        <dbReference type="SAM" id="Coils"/>
    </source>
</evidence>
<protein>
    <recommendedName>
        <fullName evidence="7">Lipopolysaccharide assembly protein A domain-containing protein</fullName>
    </recommendedName>
</protein>
<feature type="domain" description="Lipopolysaccharide assembly protein A" evidence="7">
    <location>
        <begin position="4"/>
        <end position="58"/>
    </location>
</feature>
<dbReference type="GO" id="GO:0005886">
    <property type="term" value="C:plasma membrane"/>
    <property type="evidence" value="ECO:0007669"/>
    <property type="project" value="InterPro"/>
</dbReference>
<proteinExistence type="predicted"/>
<dbReference type="EMBL" id="CZCS02000219">
    <property type="protein sequence ID" value="VXD23734.1"/>
    <property type="molecule type" value="Genomic_DNA"/>
</dbReference>
<dbReference type="OrthoDB" id="530861at2"/>
<name>A0A7Z9BYH9_9CYAN</name>
<keyword evidence="9" id="KW-1185">Reference proteome</keyword>
<keyword evidence="3 6" id="KW-1133">Transmembrane helix</keyword>
<dbReference type="AlphaFoldDB" id="A0A7Z9BYH9"/>
<keyword evidence="1" id="KW-1003">Cell membrane</keyword>
<dbReference type="Pfam" id="PF06305">
    <property type="entry name" value="LapA_dom"/>
    <property type="match status" value="1"/>
</dbReference>
<accession>A0A7Z9BYH9</accession>
<evidence type="ECO:0000313" key="9">
    <source>
        <dbReference type="Proteomes" id="UP000182190"/>
    </source>
</evidence>
<sequence length="105" mass="12108">MTTYLQAPISIELIVALGLGAFLAWIFSLWLRLQQILANRETSRQIRQQEKRIQELEKNLQKQRNEYQTSLETQQTSVLTSAEVLTQTPEVIPNEKPPIDKTATK</sequence>
<evidence type="ECO:0000256" key="6">
    <source>
        <dbReference type="SAM" id="Phobius"/>
    </source>
</evidence>
<evidence type="ECO:0000259" key="7">
    <source>
        <dbReference type="Pfam" id="PF06305"/>
    </source>
</evidence>